<dbReference type="EMBL" id="CP090033">
    <property type="protein sequence ID" value="UPK93149.1"/>
    <property type="molecule type" value="Genomic_DNA"/>
</dbReference>
<organism evidence="1 2">
    <name type="scientific">Fusarium solani subsp. cucurbitae</name>
    <name type="common">Neocosmosporum cucurbitae</name>
    <dbReference type="NCBI Taxonomy" id="2747967"/>
    <lineage>
        <taxon>Eukaryota</taxon>
        <taxon>Fungi</taxon>
        <taxon>Dikarya</taxon>
        <taxon>Ascomycota</taxon>
        <taxon>Pezizomycotina</taxon>
        <taxon>Sordariomycetes</taxon>
        <taxon>Hypocreomycetidae</taxon>
        <taxon>Hypocreales</taxon>
        <taxon>Nectriaceae</taxon>
        <taxon>Fusarium</taxon>
        <taxon>Fusarium solani species complex</taxon>
    </lineage>
</organism>
<protein>
    <submittedName>
        <fullName evidence="1">Uncharacterized protein</fullName>
    </submittedName>
</protein>
<accession>A0ACD3YW01</accession>
<evidence type="ECO:0000313" key="1">
    <source>
        <dbReference type="EMBL" id="UPK93149.1"/>
    </source>
</evidence>
<reference evidence="1" key="1">
    <citation type="submission" date="2021-11" db="EMBL/GenBank/DDBJ databases">
        <title>Fusarium solani-melongenae Genome sequencing and assembly.</title>
        <authorList>
            <person name="Xie S."/>
            <person name="Huang L."/>
            <person name="Zhang X."/>
        </authorList>
    </citation>
    <scope>NUCLEOTIDE SEQUENCE</scope>
    <source>
        <strain evidence="1">CRI 24-3</strain>
    </source>
</reference>
<sequence>MANMSSLQSAIQASGRLQAIAENLCIDTSCVQFCATLQAVLTDIVKWLRTLPDDRDSEREATALLNQLEGLCQPQDAGQAATLPEGPYSGLELLMADADAVIPTIRNLASSKACQRQRRTVLACLESFLPQISEEKIAVSPSDADLRAASDDPPEYGREIVSLHRALFAHCCCAKSEKVVAHIRLHNSVQDDTKVTFGVIFKAHPHHDGCGSDCPPWWQDTQISVQRTVTFEDHSTCQFEQVGLDSDPSFCTYISTQEEQGLVLLYFSVLGQRLYFETHDDPPRLWELDRPSISLGRLLGEMCESGNDLTEKMKEVLSWLLVKAVWQYYSSPWMSEPWNKESVHFLFERRRTDEGEELAGIFVNEPLLSVSIVPNPRGTETSNPGYQIAPVVKKPGRPLLFGRPLHPIPKILALGVMLIEIQLGRPIESLYGEAEWSRYCPKGKANPNTNFKICRDLIAKPHFFADISDPLENLIKNCIQPNNLFVPPHVKDEEGIREALYGLVNRLEVYLSKRKPNSVKPLSLPRISTSGKASMPKLTSPPMSAPARPSVSRVLASSQYQVMHPRPGREGAQDPAIGSPIFGMGFTPTQVHATPLTTNMTASIQILPLQMVATDQPFDAESQDDRPRGLNESQANREMAEVQIDAYLSGSDSRATDTAGIQRRTLECQALFESCQKTSHLSGDDWIDKMSAEFNWWSLGIGAAKGGHSSLDYRVQTRDDVRNVLVNLLDSLATSLAKYNDAGLSVFAFLACSSQLTRQASESCSPSTLTATPAQVNDLQGPIAHGSESQPSEDGSMIDEQRYYIETTIRFLSQISMAIRKSGTKFRHQRVDKLLAARDPELKEFRDYMRYFLLMSPTKVHTLHGILHQHSLIGDPTWKILWITLKAYFTDIQRLTPVQSRLIQANLVRRNRFDLYLAQYHRKMRVKKGPQLPRVQAATVTIIPPKQLPPPAPSQSQVSQTSSKRDEATPVQPLGMEGSQRSSQSATKIGSFVMPQRPQQQKARSVSTKLSQGVLKQDYPKCPGAEGEGFWCPYCAQLLDSSYSDSKKNKRWLGHVVEDLSPYVCLYEDCDSPDAMYVTTLEWKKHIRERHSRAQWICDPCWLNSESPEKFEFDTEDEWHTHTLTEHEDEVEEDDLPDLAELSQRTGVPPIACPLCYEDASLRNPETDKHLAEHLHSFALQALPWEVTGFDDETQGSMGSGLRKSHDSGDIEESTPDKHQEDGDEMTDCQTLLTTIIRRYRAGIYVSRDSLLDLLTEMRNCLEDLSARLNDSNPSLRFEISSCVARLGSILQRSQDKSVDFLKSSSIDSFEQDLTEGFRSLQHLAGLSLVDSLEAYNIHGARMMSYLEAVEMAKSDKPRDPQNWDIYSSDGVHVDAPSVKRIIPYERNSDFIARPGLSDKIFGMIPTSSQGSRNGALWGVGGSGKTQLALEYAYTRCDDPNCSVFWVRADSAATFTADYSLIAKELEIEQHLKGDGLLAAVCTSIEAHQPWVLILDGADDLLLFNQKEDSGYFHSLFDFVPKGPRGTVLWTTRSESLGQSICKPRFCFNITGMKRAEAWQLFTSTTGQMARHQETADMRVQTAHLLEELHCLPLAIVQAGSYMRHTHASIHEYMTLLVESKQRPRFVVSKWSVGVVLFTTAISLDWIRQQNGAAYKMVHVLAHLDNRNITLNLLSELIRDTKDTSNRGDRRRLSRATEELATLHLISPAGSGCQSFEMHQLAQDAVRDCQDDTGPTSWSISLAKALSLVIRSFSVNHAMSVCKRAETGARENEATALLRQVSRLLDDEERWLEKESVDKRVLELQERVLGESHPETISSSMSLAATFFQQGRSDKAMELATRALEMRHKTWGEQNSYTMKSKVAIGMIFDQQGLYHEAEAIYKEVLNLQIKGSGLEMEARPYVIDCLAWTYYLQGRYEEAEAHLDSAWSLHREFHGDQHPDTLQALHQLAVIVHMNGHPDRGIELMQTCVESRREVLRYAHPLTNVSTLLLEEWKTGEKGSQAVE</sequence>
<gene>
    <name evidence="1" type="ORF">LCI18_004084</name>
</gene>
<name>A0ACD3YW01_FUSSC</name>
<evidence type="ECO:0000313" key="2">
    <source>
        <dbReference type="Proteomes" id="UP000830768"/>
    </source>
</evidence>
<keyword evidence="2" id="KW-1185">Reference proteome</keyword>
<dbReference type="Proteomes" id="UP000830768">
    <property type="component" value="Chromosome 4"/>
</dbReference>
<proteinExistence type="predicted"/>